<dbReference type="EMBL" id="JADEWZ010000024">
    <property type="protein sequence ID" value="MBE9117419.1"/>
    <property type="molecule type" value="Genomic_DNA"/>
</dbReference>
<comment type="caution">
    <text evidence="2">The sequence shown here is derived from an EMBL/GenBank/DDBJ whole genome shotgun (WGS) entry which is preliminary data.</text>
</comment>
<evidence type="ECO:0000256" key="1">
    <source>
        <dbReference type="SAM" id="Phobius"/>
    </source>
</evidence>
<dbReference type="Pfam" id="PF24301">
    <property type="entry name" value="FraC"/>
    <property type="match status" value="1"/>
</dbReference>
<gene>
    <name evidence="2" type="ORF">IQ249_16080</name>
</gene>
<organism evidence="2 3">
    <name type="scientific">Lusitaniella coriacea LEGE 07157</name>
    <dbReference type="NCBI Taxonomy" id="945747"/>
    <lineage>
        <taxon>Bacteria</taxon>
        <taxon>Bacillati</taxon>
        <taxon>Cyanobacteriota</taxon>
        <taxon>Cyanophyceae</taxon>
        <taxon>Spirulinales</taxon>
        <taxon>Lusitaniellaceae</taxon>
        <taxon>Lusitaniella</taxon>
    </lineage>
</organism>
<keyword evidence="1" id="KW-0472">Membrane</keyword>
<feature type="transmembrane region" description="Helical" evidence="1">
    <location>
        <begin position="147"/>
        <end position="168"/>
    </location>
</feature>
<dbReference type="Proteomes" id="UP000654482">
    <property type="component" value="Unassembled WGS sequence"/>
</dbReference>
<dbReference type="NCBIfam" id="NF045624">
    <property type="entry name" value="filament_FraC"/>
    <property type="match status" value="1"/>
</dbReference>
<evidence type="ECO:0000313" key="2">
    <source>
        <dbReference type="EMBL" id="MBE9117419.1"/>
    </source>
</evidence>
<feature type="transmembrane region" description="Helical" evidence="1">
    <location>
        <begin position="43"/>
        <end position="66"/>
    </location>
</feature>
<sequence>MTLSVLPLSIIVLQVLFLLVGIAIEAVVLYFKLPLTQRQSVECSTVVNLVSSIFVWLIFLILQGIIPEMIRLEVISYILFNKFYKLLFLIEVDSILMIVGIISFCVICFIEFIVIVSMQNLFSEEAESRSLMQTLQVSAVRNDPGKAVAIVTANVLSQGFLFLLLSILRFV</sequence>
<feature type="transmembrane region" description="Helical" evidence="1">
    <location>
        <begin position="6"/>
        <end position="31"/>
    </location>
</feature>
<dbReference type="InterPro" id="IPR054663">
    <property type="entry name" value="FraC"/>
</dbReference>
<protein>
    <recommendedName>
        <fullName evidence="4">Filament integrity protein</fullName>
    </recommendedName>
</protein>
<keyword evidence="1" id="KW-0812">Transmembrane</keyword>
<keyword evidence="3" id="KW-1185">Reference proteome</keyword>
<feature type="transmembrane region" description="Helical" evidence="1">
    <location>
        <begin position="86"/>
        <end position="114"/>
    </location>
</feature>
<dbReference type="RefSeq" id="WP_194030503.1">
    <property type="nucleotide sequence ID" value="NZ_JADEWZ010000024.1"/>
</dbReference>
<name>A0A8J7E1H1_9CYAN</name>
<keyword evidence="1" id="KW-1133">Transmembrane helix</keyword>
<accession>A0A8J7E1H1</accession>
<reference evidence="2" key="1">
    <citation type="submission" date="2020-10" db="EMBL/GenBank/DDBJ databases">
        <authorList>
            <person name="Castelo-Branco R."/>
            <person name="Eusebio N."/>
            <person name="Adriana R."/>
            <person name="Vieira A."/>
            <person name="Brugerolle De Fraissinette N."/>
            <person name="Rezende De Castro R."/>
            <person name="Schneider M.P."/>
            <person name="Vasconcelos V."/>
            <person name="Leao P.N."/>
        </authorList>
    </citation>
    <scope>NUCLEOTIDE SEQUENCE</scope>
    <source>
        <strain evidence="2">LEGE 07157</strain>
    </source>
</reference>
<evidence type="ECO:0000313" key="3">
    <source>
        <dbReference type="Proteomes" id="UP000654482"/>
    </source>
</evidence>
<evidence type="ECO:0008006" key="4">
    <source>
        <dbReference type="Google" id="ProtNLM"/>
    </source>
</evidence>
<dbReference type="AlphaFoldDB" id="A0A8J7E1H1"/>
<proteinExistence type="predicted"/>